<evidence type="ECO:0000256" key="1">
    <source>
        <dbReference type="SAM" id="MobiDB-lite"/>
    </source>
</evidence>
<keyword evidence="3" id="KW-1185">Reference proteome</keyword>
<sequence>MIVLPLEAESTARLVLVRWRAWEVQVPNYDAPSWHLVGFLSADNCAKVSSALAQVSPGGDEARSKTGSVYALSGPPGVDEHAARLWAAWQRQHRVMVLRDVTTEVLAGRQPRTLRLIDKTAAGSAGDPAGSLRGQRKW</sequence>
<evidence type="ECO:0000313" key="2">
    <source>
        <dbReference type="EMBL" id="MDR7333318.1"/>
    </source>
</evidence>
<protein>
    <submittedName>
        <fullName evidence="2">Uncharacterized protein</fullName>
    </submittedName>
</protein>
<reference evidence="2 3" key="1">
    <citation type="submission" date="2023-07" db="EMBL/GenBank/DDBJ databases">
        <title>Sorghum-associated microbial communities from plants grown in Nebraska, USA.</title>
        <authorList>
            <person name="Schachtman D."/>
        </authorList>
    </citation>
    <scope>NUCLEOTIDE SEQUENCE [LARGE SCALE GENOMIC DNA]</scope>
    <source>
        <strain evidence="2 3">BE316</strain>
    </source>
</reference>
<dbReference type="RefSeq" id="WP_310328804.1">
    <property type="nucleotide sequence ID" value="NZ_JAVDXV010000004.1"/>
</dbReference>
<gene>
    <name evidence="2" type="ORF">J2X21_002452</name>
</gene>
<proteinExistence type="predicted"/>
<dbReference type="Proteomes" id="UP001180825">
    <property type="component" value="Unassembled WGS sequence"/>
</dbReference>
<comment type="caution">
    <text evidence="2">The sequence shown here is derived from an EMBL/GenBank/DDBJ whole genome shotgun (WGS) entry which is preliminary data.</text>
</comment>
<feature type="region of interest" description="Disordered" evidence="1">
    <location>
        <begin position="118"/>
        <end position="138"/>
    </location>
</feature>
<name>A0ABU2ABF0_9BURK</name>
<dbReference type="EMBL" id="JAVDXV010000004">
    <property type="protein sequence ID" value="MDR7333318.1"/>
    <property type="molecule type" value="Genomic_DNA"/>
</dbReference>
<organism evidence="2 3">
    <name type="scientific">Roseateles asaccharophilus</name>
    <dbReference type="NCBI Taxonomy" id="582607"/>
    <lineage>
        <taxon>Bacteria</taxon>
        <taxon>Pseudomonadati</taxon>
        <taxon>Pseudomonadota</taxon>
        <taxon>Betaproteobacteria</taxon>
        <taxon>Burkholderiales</taxon>
        <taxon>Sphaerotilaceae</taxon>
        <taxon>Roseateles</taxon>
    </lineage>
</organism>
<evidence type="ECO:0000313" key="3">
    <source>
        <dbReference type="Proteomes" id="UP001180825"/>
    </source>
</evidence>
<accession>A0ABU2ABF0</accession>